<accession>A0A640VYA7</accession>
<evidence type="ECO:0000313" key="3">
    <source>
        <dbReference type="Proteomes" id="UP000436522"/>
    </source>
</evidence>
<comment type="caution">
    <text evidence="2">The sequence shown here is derived from an EMBL/GenBank/DDBJ whole genome shotgun (WGS) entry which is preliminary data.</text>
</comment>
<feature type="region of interest" description="Disordered" evidence="1">
    <location>
        <begin position="50"/>
        <end position="69"/>
    </location>
</feature>
<name>A0A640VYA7_9RHOB</name>
<dbReference type="EMBL" id="BLIV01000008">
    <property type="protein sequence ID" value="GFE51925.1"/>
    <property type="molecule type" value="Genomic_DNA"/>
</dbReference>
<keyword evidence="3" id="KW-1185">Reference proteome</keyword>
<dbReference type="AlphaFoldDB" id="A0A640VYA7"/>
<evidence type="ECO:0000256" key="1">
    <source>
        <dbReference type="SAM" id="MobiDB-lite"/>
    </source>
</evidence>
<organism evidence="2 3">
    <name type="scientific">Roseobacter cerasinus</name>
    <dbReference type="NCBI Taxonomy" id="2602289"/>
    <lineage>
        <taxon>Bacteria</taxon>
        <taxon>Pseudomonadati</taxon>
        <taxon>Pseudomonadota</taxon>
        <taxon>Alphaproteobacteria</taxon>
        <taxon>Rhodobacterales</taxon>
        <taxon>Roseobacteraceae</taxon>
        <taxon>Roseobacter</taxon>
    </lineage>
</organism>
<reference evidence="2 3" key="1">
    <citation type="submission" date="2019-12" db="EMBL/GenBank/DDBJ databases">
        <title>Roseobacter cerasinus sp. nov., isolated from seawater around aquaculture.</title>
        <authorList>
            <person name="Muramatsu S."/>
            <person name="Takabe Y."/>
            <person name="Mori K."/>
            <person name="Takaichi S."/>
            <person name="Hanada S."/>
        </authorList>
    </citation>
    <scope>NUCLEOTIDE SEQUENCE [LARGE SCALE GENOMIC DNA]</scope>
    <source>
        <strain evidence="2 3">AI77</strain>
    </source>
</reference>
<sequence>MGLTGSALVDIFSMTEIERSIQMIRKTIALVALIALTACSTPDVVPAKDCPRQGGIGGTGDCTTEQEVP</sequence>
<evidence type="ECO:0008006" key="4">
    <source>
        <dbReference type="Google" id="ProtNLM"/>
    </source>
</evidence>
<protein>
    <recommendedName>
        <fullName evidence="4">Lipoprotein</fullName>
    </recommendedName>
</protein>
<evidence type="ECO:0000313" key="2">
    <source>
        <dbReference type="EMBL" id="GFE51925.1"/>
    </source>
</evidence>
<dbReference type="Proteomes" id="UP000436522">
    <property type="component" value="Unassembled WGS sequence"/>
</dbReference>
<proteinExistence type="predicted"/>
<gene>
    <name evidence="2" type="ORF">So717_36780</name>
</gene>